<name>A0AA37L7X8_9PEZI</name>
<dbReference type="GO" id="GO:0016020">
    <property type="term" value="C:membrane"/>
    <property type="evidence" value="ECO:0007669"/>
    <property type="project" value="UniProtKB-SubCell"/>
</dbReference>
<dbReference type="RefSeq" id="XP_049125833.1">
    <property type="nucleotide sequence ID" value="XM_049269876.1"/>
</dbReference>
<evidence type="ECO:0000313" key="7">
    <source>
        <dbReference type="EMBL" id="GKT43483.1"/>
    </source>
</evidence>
<feature type="transmembrane region" description="Helical" evidence="6">
    <location>
        <begin position="62"/>
        <end position="79"/>
    </location>
</feature>
<accession>A0AA37L7X8</accession>
<dbReference type="EMBL" id="BQXU01000007">
    <property type="protein sequence ID" value="GKT43483.1"/>
    <property type="molecule type" value="Genomic_DNA"/>
</dbReference>
<dbReference type="PANTHER" id="PTHR43791">
    <property type="entry name" value="PERMEASE-RELATED"/>
    <property type="match status" value="1"/>
</dbReference>
<dbReference type="Proteomes" id="UP001055115">
    <property type="component" value="Unassembled WGS sequence"/>
</dbReference>
<evidence type="ECO:0000256" key="2">
    <source>
        <dbReference type="ARBA" id="ARBA00022448"/>
    </source>
</evidence>
<dbReference type="AlphaFoldDB" id="A0AA37L7X8"/>
<dbReference type="SUPFAM" id="SSF103473">
    <property type="entry name" value="MFS general substrate transporter"/>
    <property type="match status" value="1"/>
</dbReference>
<protein>
    <submittedName>
        <fullName evidence="7">Transporter</fullName>
    </submittedName>
</protein>
<comment type="caution">
    <text evidence="7">The sequence shown here is derived from an EMBL/GenBank/DDBJ whole genome shotgun (WGS) entry which is preliminary data.</text>
</comment>
<evidence type="ECO:0000256" key="5">
    <source>
        <dbReference type="ARBA" id="ARBA00023136"/>
    </source>
</evidence>
<keyword evidence="4 6" id="KW-1133">Transmembrane helix</keyword>
<evidence type="ECO:0000256" key="1">
    <source>
        <dbReference type="ARBA" id="ARBA00004141"/>
    </source>
</evidence>
<proteinExistence type="predicted"/>
<comment type="subcellular location">
    <subcellularLocation>
        <location evidence="1">Membrane</location>
        <topology evidence="1">Multi-pass membrane protein</topology>
    </subcellularLocation>
</comment>
<keyword evidence="5 6" id="KW-0472">Membrane</keyword>
<dbReference type="InterPro" id="IPR036259">
    <property type="entry name" value="MFS_trans_sf"/>
</dbReference>
<evidence type="ECO:0000256" key="3">
    <source>
        <dbReference type="ARBA" id="ARBA00022692"/>
    </source>
</evidence>
<dbReference type="Gene3D" id="1.20.1250.20">
    <property type="entry name" value="MFS general substrate transporter like domains"/>
    <property type="match status" value="1"/>
</dbReference>
<gene>
    <name evidence="7" type="ORF">ColSpa_03664</name>
</gene>
<evidence type="ECO:0000256" key="4">
    <source>
        <dbReference type="ARBA" id="ARBA00022989"/>
    </source>
</evidence>
<dbReference type="PANTHER" id="PTHR43791:SF84">
    <property type="entry name" value="TRANSPORTER, PUTATIVE (AFU_ORTHOLOGUE AFUA_3G09170)-RELATED"/>
    <property type="match status" value="1"/>
</dbReference>
<dbReference type="GO" id="GO:0022857">
    <property type="term" value="F:transmembrane transporter activity"/>
    <property type="evidence" value="ECO:0007669"/>
    <property type="project" value="TreeGrafter"/>
</dbReference>
<reference evidence="7 8" key="1">
    <citation type="submission" date="2022-03" db="EMBL/GenBank/DDBJ databases">
        <title>Genome data of Colletotrichum spp.</title>
        <authorList>
            <person name="Utami Y.D."/>
            <person name="Hiruma K."/>
        </authorList>
    </citation>
    <scope>NUCLEOTIDE SEQUENCE [LARGE SCALE GENOMIC DNA]</scope>
    <source>
        <strain evidence="7 8">MAFF 239500</strain>
    </source>
</reference>
<keyword evidence="2" id="KW-0813">Transport</keyword>
<dbReference type="GeneID" id="73324466"/>
<keyword evidence="8" id="KW-1185">Reference proteome</keyword>
<organism evidence="7 8">
    <name type="scientific">Colletotrichum spaethianum</name>
    <dbReference type="NCBI Taxonomy" id="700344"/>
    <lineage>
        <taxon>Eukaryota</taxon>
        <taxon>Fungi</taxon>
        <taxon>Dikarya</taxon>
        <taxon>Ascomycota</taxon>
        <taxon>Pezizomycotina</taxon>
        <taxon>Sordariomycetes</taxon>
        <taxon>Hypocreomycetidae</taxon>
        <taxon>Glomerellales</taxon>
        <taxon>Glomerellaceae</taxon>
        <taxon>Colletotrichum</taxon>
        <taxon>Colletotrichum spaethianum species complex</taxon>
    </lineage>
</organism>
<keyword evidence="3 6" id="KW-0812">Transmembrane</keyword>
<sequence>MATQPLNDRPSSPQDKVAVNQMEHVLTTEDPALMKQPVIEKVDEFGAHTKTDPKEIALVKKIDWYILPILWVMYFLNFLDRNAMINGKLDGLDEDLGLKGTQYNTCVSILFVGYLCGQVPSNMILNRVRPSLYMAGNMIPRLHGRG</sequence>
<evidence type="ECO:0000256" key="6">
    <source>
        <dbReference type="SAM" id="Phobius"/>
    </source>
</evidence>
<evidence type="ECO:0000313" key="8">
    <source>
        <dbReference type="Proteomes" id="UP001055115"/>
    </source>
</evidence>